<name>A0ABU3SX32_9ALTE</name>
<dbReference type="InterPro" id="IPR020904">
    <property type="entry name" value="Sc_DH/Rdtase_CS"/>
</dbReference>
<dbReference type="InterPro" id="IPR036291">
    <property type="entry name" value="NAD(P)-bd_dom_sf"/>
</dbReference>
<dbReference type="EMBL" id="JAWDIO010000002">
    <property type="protein sequence ID" value="MDU0354543.1"/>
    <property type="molecule type" value="Genomic_DNA"/>
</dbReference>
<dbReference type="InterPro" id="IPR002347">
    <property type="entry name" value="SDR_fam"/>
</dbReference>
<evidence type="ECO:0000313" key="2">
    <source>
        <dbReference type="EMBL" id="MDU0354543.1"/>
    </source>
</evidence>
<dbReference type="RefSeq" id="WP_316026135.1">
    <property type="nucleotide sequence ID" value="NZ_JAWDIO010000002.1"/>
</dbReference>
<dbReference type="SUPFAM" id="SSF51735">
    <property type="entry name" value="NAD(P)-binding Rossmann-fold domains"/>
    <property type="match status" value="1"/>
</dbReference>
<reference evidence="2 3" key="1">
    <citation type="submission" date="2023-10" db="EMBL/GenBank/DDBJ databases">
        <title>Glaciecola aquimarina strain GGW-M5 nov., isolated from a coastal seawater.</title>
        <authorList>
            <person name="Bayburt H."/>
            <person name="Kim J.M."/>
            <person name="Choi B.J."/>
            <person name="Jeon C.O."/>
        </authorList>
    </citation>
    <scope>NUCLEOTIDE SEQUENCE [LARGE SCALE GENOMIC DNA]</scope>
    <source>
        <strain evidence="2 3">KCTC 32108</strain>
    </source>
</reference>
<dbReference type="PRINTS" id="PR00080">
    <property type="entry name" value="SDRFAMILY"/>
</dbReference>
<keyword evidence="3" id="KW-1185">Reference proteome</keyword>
<dbReference type="Gene3D" id="3.40.50.720">
    <property type="entry name" value="NAD(P)-binding Rossmann-like Domain"/>
    <property type="match status" value="1"/>
</dbReference>
<dbReference type="Pfam" id="PF13561">
    <property type="entry name" value="adh_short_C2"/>
    <property type="match status" value="1"/>
</dbReference>
<evidence type="ECO:0000256" key="1">
    <source>
        <dbReference type="ARBA" id="ARBA00006484"/>
    </source>
</evidence>
<dbReference type="PROSITE" id="PS00061">
    <property type="entry name" value="ADH_SHORT"/>
    <property type="match status" value="1"/>
</dbReference>
<comment type="caution">
    <text evidence="2">The sequence shown here is derived from an EMBL/GenBank/DDBJ whole genome shotgun (WGS) entry which is preliminary data.</text>
</comment>
<gene>
    <name evidence="2" type="ORF">RS130_11900</name>
</gene>
<organism evidence="2 3">
    <name type="scientific">Paraglaciecola aquimarina</name>
    <dbReference type="NCBI Taxonomy" id="1235557"/>
    <lineage>
        <taxon>Bacteria</taxon>
        <taxon>Pseudomonadati</taxon>
        <taxon>Pseudomonadota</taxon>
        <taxon>Gammaproteobacteria</taxon>
        <taxon>Alteromonadales</taxon>
        <taxon>Alteromonadaceae</taxon>
        <taxon>Paraglaciecola</taxon>
    </lineage>
</organism>
<accession>A0ABU3SX32</accession>
<protein>
    <submittedName>
        <fullName evidence="2">SDR family oxidoreductase</fullName>
    </submittedName>
</protein>
<evidence type="ECO:0000313" key="3">
    <source>
        <dbReference type="Proteomes" id="UP001247805"/>
    </source>
</evidence>
<comment type="similarity">
    <text evidence="1">Belongs to the short-chain dehydrogenases/reductases (SDR) family.</text>
</comment>
<dbReference type="Proteomes" id="UP001247805">
    <property type="component" value="Unassembled WGS sequence"/>
</dbReference>
<dbReference type="CDD" id="cd05233">
    <property type="entry name" value="SDR_c"/>
    <property type="match status" value="1"/>
</dbReference>
<sequence>MTQQTSKPVCIVTGGSFGIGQAICDKFNRQHHQVINLDIAHNPQQSKEIQWFKCDMKSSASVKQLIEQVIVRYGRVDTLISNAGIHLSATIEETTEAQFDELFALNVKGAISATKAVLPTMKVQNNGVILYMASEQALVAKTNSFAYNMSKAALASMAKTTALDYAKYQIRANAICQGTIETPLYHQAIDKYVASSGADKNQVHAEEAALQPIGRLGQADEVAALAYFLASDDAKFITGSLQVIDGGYTTQ</sequence>
<proteinExistence type="inferred from homology"/>
<dbReference type="PANTHER" id="PTHR42760:SF122">
    <property type="entry name" value="NAD(P)-BINDING PROTEIN"/>
    <property type="match status" value="1"/>
</dbReference>
<dbReference type="PANTHER" id="PTHR42760">
    <property type="entry name" value="SHORT-CHAIN DEHYDROGENASES/REDUCTASES FAMILY MEMBER"/>
    <property type="match status" value="1"/>
</dbReference>
<dbReference type="PRINTS" id="PR00081">
    <property type="entry name" value="GDHRDH"/>
</dbReference>